<dbReference type="RefSeq" id="WP_135709901.1">
    <property type="nucleotide sequence ID" value="NZ_CABFKI010000006.1"/>
</dbReference>
<evidence type="ECO:0000313" key="6">
    <source>
        <dbReference type="Proteomes" id="UP000308167"/>
    </source>
</evidence>
<dbReference type="InterPro" id="IPR018060">
    <property type="entry name" value="HTH_AraC"/>
</dbReference>
<dbReference type="Pfam" id="PF12833">
    <property type="entry name" value="HTH_18"/>
    <property type="match status" value="1"/>
</dbReference>
<dbReference type="NCBIfam" id="NF007693">
    <property type="entry name" value="PRK10371.1"/>
    <property type="match status" value="1"/>
</dbReference>
<protein>
    <submittedName>
        <fullName evidence="5">Transposon Tn10 TetD protein</fullName>
    </submittedName>
</protein>
<evidence type="ECO:0000313" key="5">
    <source>
        <dbReference type="EMBL" id="VTU07704.1"/>
    </source>
</evidence>
<accession>A0ABY6TJV5</accession>
<dbReference type="InterPro" id="IPR009057">
    <property type="entry name" value="Homeodomain-like_sf"/>
</dbReference>
<evidence type="ECO:0000256" key="2">
    <source>
        <dbReference type="ARBA" id="ARBA00023125"/>
    </source>
</evidence>
<comment type="caution">
    <text evidence="5">The sequence shown here is derived from an EMBL/GenBank/DDBJ whole genome shotgun (WGS) entry which is preliminary data.</text>
</comment>
<reference evidence="5 6" key="1">
    <citation type="submission" date="2019-05" db="EMBL/GenBank/DDBJ databases">
        <authorList>
            <consortium name="Pathogen Informatics"/>
        </authorList>
    </citation>
    <scope>NUCLEOTIDE SEQUENCE [LARGE SCALE GENOMIC DNA]</scope>
    <source>
        <strain evidence="5 6">NM319</strain>
    </source>
</reference>
<evidence type="ECO:0000256" key="1">
    <source>
        <dbReference type="ARBA" id="ARBA00023015"/>
    </source>
</evidence>
<proteinExistence type="predicted"/>
<dbReference type="PANTHER" id="PTHR43280:SF14">
    <property type="entry name" value="MELIBIOSE OPERON REGULATORY PROTEIN"/>
    <property type="match status" value="1"/>
</dbReference>
<keyword evidence="3" id="KW-0804">Transcription</keyword>
<dbReference type="InterPro" id="IPR018062">
    <property type="entry name" value="HTH_AraC-typ_CS"/>
</dbReference>
<gene>
    <name evidence="5" type="primary">melR</name>
    <name evidence="5" type="ORF">SAMEA1410922_01089</name>
</gene>
<dbReference type="GeneID" id="86155485"/>
<dbReference type="PROSITE" id="PS00041">
    <property type="entry name" value="HTH_ARAC_FAMILY_1"/>
    <property type="match status" value="1"/>
</dbReference>
<dbReference type="EMBL" id="CABFKI010000006">
    <property type="protein sequence ID" value="VTU07704.1"/>
    <property type="molecule type" value="Genomic_DNA"/>
</dbReference>
<feature type="domain" description="HTH araC/xylS-type" evidence="4">
    <location>
        <begin position="199"/>
        <end position="297"/>
    </location>
</feature>
<dbReference type="Proteomes" id="UP000308167">
    <property type="component" value="Unassembled WGS sequence"/>
</dbReference>
<keyword evidence="2" id="KW-0238">DNA-binding</keyword>
<dbReference type="PROSITE" id="PS01124">
    <property type="entry name" value="HTH_ARAC_FAMILY_2"/>
    <property type="match status" value="1"/>
</dbReference>
<keyword evidence="1" id="KW-0805">Transcription regulation</keyword>
<dbReference type="SUPFAM" id="SSF51182">
    <property type="entry name" value="RmlC-like cupins"/>
    <property type="match status" value="1"/>
</dbReference>
<name>A0ABY6TJV5_9PAST</name>
<evidence type="ECO:0000256" key="3">
    <source>
        <dbReference type="ARBA" id="ARBA00023163"/>
    </source>
</evidence>
<dbReference type="PANTHER" id="PTHR43280">
    <property type="entry name" value="ARAC-FAMILY TRANSCRIPTIONAL REGULATOR"/>
    <property type="match status" value="1"/>
</dbReference>
<sequence length="315" mass="36119">MNIEHLSYFDPENSLGSKTTSPLALPLDKQSLRVKLWQPPVNMPAHHWHGHIEINIPFDGDVEYFYNGSFLTIKKNHIAAFWASIPHSLVNRKNCTQMAVIDVPVHQFLSWQLADNLVTHITHGVVIQSKSADLASSFEITRWENELAKNDINHNQLVYSEIQLLLKRLELDGWELLLKTRYEPNFGGKSSRHTQHYVIEMLNYIGTNFNQSITVSQVASAVGLNVNYAMGLFQSVMQLTIKQYITMMRINHAKALLSDTDKTMLDVSLTAGFNSLSRFYENFQKYTGFSPMNYRKQIRGNLPIHQENNTILTLL</sequence>
<dbReference type="InterPro" id="IPR011051">
    <property type="entry name" value="RmlC_Cupin_sf"/>
</dbReference>
<dbReference type="SUPFAM" id="SSF46689">
    <property type="entry name" value="Homeodomain-like"/>
    <property type="match status" value="2"/>
</dbReference>
<dbReference type="SMART" id="SM00342">
    <property type="entry name" value="HTH_ARAC"/>
    <property type="match status" value="1"/>
</dbReference>
<organism evidence="5 6">
    <name type="scientific">Actinobacillus porcinus</name>
    <dbReference type="NCBI Taxonomy" id="51048"/>
    <lineage>
        <taxon>Bacteria</taxon>
        <taxon>Pseudomonadati</taxon>
        <taxon>Pseudomonadota</taxon>
        <taxon>Gammaproteobacteria</taxon>
        <taxon>Pasteurellales</taxon>
        <taxon>Pasteurellaceae</taxon>
        <taxon>Actinobacillus</taxon>
    </lineage>
</organism>
<dbReference type="Gene3D" id="1.10.10.60">
    <property type="entry name" value="Homeodomain-like"/>
    <property type="match status" value="2"/>
</dbReference>
<evidence type="ECO:0000259" key="4">
    <source>
        <dbReference type="PROSITE" id="PS01124"/>
    </source>
</evidence>
<keyword evidence="6" id="KW-1185">Reference proteome</keyword>